<comment type="subunit">
    <text evidence="6">Homotetramer.</text>
</comment>
<feature type="binding site" evidence="6">
    <location>
        <position position="235"/>
    </location>
    <ligand>
        <name>AMP</name>
        <dbReference type="ChEBI" id="CHEBI:456215"/>
    </ligand>
</feature>
<sequence length="310" mass="32715">MTENYEITKKTVHKLLPRRSPYIHKGDCGRALILAGASGMAGAAVLAVRASMRSGAGLTYICTPKANYQVLQTAAPEAICVDWDRVADKLAGRGNDPWNYDVIAFGPGMGVSASARRMLKAILLSYDGPLVIDADGLNLLAREPELTGFAQNYSGELILTPHVGEAKRLLEDVNLDQTTSREEMAEALVRKFRGIAILKGAGTLVARYSSALKTGAVTAWRNTSGNPGMATGGAGDVLTGVIAALTAQGLSPWDAARAGVLIHGAAGDLAADDKGEYGLIASDIVEELPYAIDEIINMDVTGDEDEERKS</sequence>
<dbReference type="SUPFAM" id="SSF53613">
    <property type="entry name" value="Ribokinase-like"/>
    <property type="match status" value="1"/>
</dbReference>
<evidence type="ECO:0000259" key="7">
    <source>
        <dbReference type="PROSITE" id="PS51383"/>
    </source>
</evidence>
<proteinExistence type="inferred from homology"/>
<comment type="similarity">
    <text evidence="6">Belongs to the NnrD/CARKD family.</text>
</comment>
<feature type="binding site" evidence="6">
    <location>
        <position position="43"/>
    </location>
    <ligand>
        <name>(6S)-NADPHX</name>
        <dbReference type="ChEBI" id="CHEBI:64076"/>
    </ligand>
</feature>
<keyword evidence="2 6" id="KW-0067">ATP-binding</keyword>
<evidence type="ECO:0000256" key="3">
    <source>
        <dbReference type="ARBA" id="ARBA00022857"/>
    </source>
</evidence>
<keyword evidence="3 6" id="KW-0521">NADP</keyword>
<dbReference type="Gene3D" id="3.40.1190.20">
    <property type="match status" value="1"/>
</dbReference>
<dbReference type="PANTHER" id="PTHR12592:SF0">
    <property type="entry name" value="ATP-DEPENDENT (S)-NAD(P)H-HYDRATE DEHYDRATASE"/>
    <property type="match status" value="1"/>
</dbReference>
<organism evidence="8 9">
    <name type="scientific">Hornefia porci</name>
    <dbReference type="NCBI Taxonomy" id="2652292"/>
    <lineage>
        <taxon>Bacteria</taxon>
        <taxon>Bacillati</taxon>
        <taxon>Bacillota</taxon>
        <taxon>Clostridia</taxon>
        <taxon>Peptostreptococcales</taxon>
        <taxon>Anaerovoracaceae</taxon>
        <taxon>Hornefia</taxon>
    </lineage>
</organism>
<evidence type="ECO:0000256" key="1">
    <source>
        <dbReference type="ARBA" id="ARBA00022741"/>
    </source>
</evidence>
<feature type="binding site" evidence="6">
    <location>
        <position position="108"/>
    </location>
    <ligand>
        <name>(6S)-NADPHX</name>
        <dbReference type="ChEBI" id="CHEBI:64076"/>
    </ligand>
</feature>
<keyword evidence="5 6" id="KW-0456">Lyase</keyword>
<dbReference type="EC" id="4.2.1.136" evidence="6"/>
<dbReference type="InterPro" id="IPR017953">
    <property type="entry name" value="Carbohydrate_kinase_pred_CS"/>
</dbReference>
<comment type="catalytic activity">
    <reaction evidence="6">
        <text>(6S)-NADHX + ADP = AMP + phosphate + NADH + H(+)</text>
        <dbReference type="Rhea" id="RHEA:32223"/>
        <dbReference type="ChEBI" id="CHEBI:15378"/>
        <dbReference type="ChEBI" id="CHEBI:43474"/>
        <dbReference type="ChEBI" id="CHEBI:57945"/>
        <dbReference type="ChEBI" id="CHEBI:64074"/>
        <dbReference type="ChEBI" id="CHEBI:456215"/>
        <dbReference type="ChEBI" id="CHEBI:456216"/>
        <dbReference type="EC" id="4.2.1.136"/>
    </reaction>
</comment>
<dbReference type="PROSITE" id="PS01050">
    <property type="entry name" value="YJEF_C_2"/>
    <property type="match status" value="1"/>
</dbReference>
<dbReference type="GO" id="GO:0005524">
    <property type="term" value="F:ATP binding"/>
    <property type="evidence" value="ECO:0007669"/>
    <property type="project" value="UniProtKB-KW"/>
</dbReference>
<accession>A0A1Q9JKU6</accession>
<evidence type="ECO:0000256" key="6">
    <source>
        <dbReference type="HAMAP-Rule" id="MF_01965"/>
    </source>
</evidence>
<keyword evidence="1 6" id="KW-0547">Nucleotide-binding</keyword>
<dbReference type="GO" id="GO:0052855">
    <property type="term" value="F:ADP-dependent NAD(P)H-hydrate dehydratase activity"/>
    <property type="evidence" value="ECO:0007669"/>
    <property type="project" value="UniProtKB-UniRule"/>
</dbReference>
<comment type="catalytic activity">
    <reaction evidence="6">
        <text>(6S)-NADPHX + ADP = AMP + phosphate + NADPH + H(+)</text>
        <dbReference type="Rhea" id="RHEA:32235"/>
        <dbReference type="ChEBI" id="CHEBI:15378"/>
        <dbReference type="ChEBI" id="CHEBI:43474"/>
        <dbReference type="ChEBI" id="CHEBI:57783"/>
        <dbReference type="ChEBI" id="CHEBI:64076"/>
        <dbReference type="ChEBI" id="CHEBI:456215"/>
        <dbReference type="ChEBI" id="CHEBI:456216"/>
        <dbReference type="EC" id="4.2.1.136"/>
    </reaction>
</comment>
<evidence type="ECO:0000256" key="4">
    <source>
        <dbReference type="ARBA" id="ARBA00023027"/>
    </source>
</evidence>
<feature type="binding site" evidence="6">
    <location>
        <position position="162"/>
    </location>
    <ligand>
        <name>(6S)-NADPHX</name>
        <dbReference type="ChEBI" id="CHEBI:64076"/>
    </ligand>
</feature>
<dbReference type="Pfam" id="PF01256">
    <property type="entry name" value="Carb_kinase"/>
    <property type="match status" value="1"/>
</dbReference>
<dbReference type="NCBIfam" id="TIGR00196">
    <property type="entry name" value="yjeF_cterm"/>
    <property type="match status" value="1"/>
</dbReference>
<evidence type="ECO:0000256" key="5">
    <source>
        <dbReference type="ARBA" id="ARBA00023239"/>
    </source>
</evidence>
<dbReference type="PANTHER" id="PTHR12592">
    <property type="entry name" value="ATP-DEPENDENT (S)-NAD(P)H-HYDRATE DEHYDRATASE FAMILY MEMBER"/>
    <property type="match status" value="1"/>
</dbReference>
<keyword evidence="4 6" id="KW-0520">NAD</keyword>
<dbReference type="HAMAP" id="MF_01965">
    <property type="entry name" value="NADHX_dehydratase"/>
    <property type="match status" value="1"/>
</dbReference>
<reference evidence="8 9" key="1">
    <citation type="journal article" date="2016" name="Appl. Environ. Microbiol.">
        <title>Function and Phylogeny of Bacterial Butyryl Coenzyme A:Acetate Transferases and Their Diversity in the Proximal Colon of Swine.</title>
        <authorList>
            <person name="Trachsel J."/>
            <person name="Bayles D.O."/>
            <person name="Looft T."/>
            <person name="Levine U.Y."/>
            <person name="Allen H.K."/>
        </authorList>
    </citation>
    <scope>NUCLEOTIDE SEQUENCE [LARGE SCALE GENOMIC DNA]</scope>
    <source>
        <strain evidence="8 9">68-3-10</strain>
    </source>
</reference>
<evidence type="ECO:0000313" key="8">
    <source>
        <dbReference type="EMBL" id="OLR56833.1"/>
    </source>
</evidence>
<dbReference type="InterPro" id="IPR000631">
    <property type="entry name" value="CARKD"/>
</dbReference>
<evidence type="ECO:0000313" key="9">
    <source>
        <dbReference type="Proteomes" id="UP000187404"/>
    </source>
</evidence>
<dbReference type="OrthoDB" id="9806925at2"/>
<dbReference type="InterPro" id="IPR029056">
    <property type="entry name" value="Ribokinase-like"/>
</dbReference>
<evidence type="ECO:0000256" key="2">
    <source>
        <dbReference type="ARBA" id="ARBA00022840"/>
    </source>
</evidence>
<feature type="domain" description="YjeF C-terminal" evidence="7">
    <location>
        <begin position="8"/>
        <end position="295"/>
    </location>
</feature>
<name>A0A1Q9JKU6_9FIRM</name>
<feature type="binding site" evidence="6">
    <location>
        <begin position="199"/>
        <end position="203"/>
    </location>
    <ligand>
        <name>AMP</name>
        <dbReference type="ChEBI" id="CHEBI:456215"/>
    </ligand>
</feature>
<feature type="binding site" evidence="6">
    <location>
        <position position="236"/>
    </location>
    <ligand>
        <name>(6S)-NADPHX</name>
        <dbReference type="ChEBI" id="CHEBI:64076"/>
    </ligand>
</feature>
<dbReference type="EMBL" id="MJIE01000001">
    <property type="protein sequence ID" value="OLR56833.1"/>
    <property type="molecule type" value="Genomic_DNA"/>
</dbReference>
<keyword evidence="9" id="KW-1185">Reference proteome</keyword>
<dbReference type="GO" id="GO:0046496">
    <property type="term" value="P:nicotinamide nucleotide metabolic process"/>
    <property type="evidence" value="ECO:0007669"/>
    <property type="project" value="UniProtKB-UniRule"/>
</dbReference>
<dbReference type="PROSITE" id="PS51383">
    <property type="entry name" value="YJEF_C_3"/>
    <property type="match status" value="1"/>
</dbReference>
<comment type="function">
    <text evidence="6">Catalyzes the dehydration of the S-form of NAD(P)HX at the expense of ADP, which is converted to AMP. Together with NAD(P)HX epimerase, which catalyzes the epimerization of the S- and R-forms, the enzyme allows the repair of both epimers of NAD(P)HX, a damaged form of NAD(P)H that is a result of enzymatic or heat-dependent hydration.</text>
</comment>
<dbReference type="Proteomes" id="UP000187404">
    <property type="component" value="Unassembled WGS sequence"/>
</dbReference>
<gene>
    <name evidence="6" type="primary">nnrD</name>
    <name evidence="8" type="ORF">BHK98_12625</name>
</gene>
<dbReference type="CDD" id="cd01171">
    <property type="entry name" value="YXKO-related"/>
    <property type="match status" value="1"/>
</dbReference>
<dbReference type="GO" id="GO:0110051">
    <property type="term" value="P:metabolite repair"/>
    <property type="evidence" value="ECO:0007669"/>
    <property type="project" value="TreeGrafter"/>
</dbReference>
<dbReference type="GO" id="GO:0052856">
    <property type="term" value="F:NAD(P)HX epimerase activity"/>
    <property type="evidence" value="ECO:0007669"/>
    <property type="project" value="TreeGrafter"/>
</dbReference>
<comment type="cofactor">
    <cofactor evidence="6">
        <name>Mg(2+)</name>
        <dbReference type="ChEBI" id="CHEBI:18420"/>
    </cofactor>
</comment>
<protein>
    <recommendedName>
        <fullName evidence="6">ADP-dependent (S)-NAD(P)H-hydrate dehydratase</fullName>
        <ecNumber evidence="6">4.2.1.136</ecNumber>
    </recommendedName>
    <alternativeName>
        <fullName evidence="6">ADP-dependent NAD(P)HX dehydratase</fullName>
    </alternativeName>
</protein>
<dbReference type="STRING" id="1261640.BHK98_12625"/>
<dbReference type="RefSeq" id="WP_075714773.1">
    <property type="nucleotide sequence ID" value="NZ_MJIE01000001.1"/>
</dbReference>
<dbReference type="AlphaFoldDB" id="A0A1Q9JKU6"/>
<comment type="caution">
    <text evidence="8">The sequence shown here is derived from an EMBL/GenBank/DDBJ whole genome shotgun (WGS) entry which is preliminary data.</text>
</comment>